<dbReference type="PANTHER" id="PTHR30055:SF234">
    <property type="entry name" value="HTH-TYPE TRANSCRIPTIONAL REGULATOR BETI"/>
    <property type="match status" value="1"/>
</dbReference>
<dbReference type="SUPFAM" id="SSF48498">
    <property type="entry name" value="Tetracyclin repressor-like, C-terminal domain"/>
    <property type="match status" value="1"/>
</dbReference>
<feature type="domain" description="Tetracycline repressor TetR C-terminal" evidence="5">
    <location>
        <begin position="72"/>
        <end position="213"/>
    </location>
</feature>
<sequence length="228" mass="24774">MTGRPARRGRPPRVRPETILNAVGAKTDGEWTMAGIAAELGVSEPTVYYYFPSRKDLVEELAARVFDEVLLPVNDSGDWEQWLTDFAMRALRIYRQYPFMRDLELSAVATERAGGVQAMENALQVLTAHGFTVQDAVLALVLVLTVVQQCGRAENGDAEAEREARAKTRQLATIAEKAGAGLAASAYANSETWDLEATMRRLLRVTLAGIKAELVSRPGAEPGAAGGR</sequence>
<keyword evidence="3" id="KW-0804">Transcription</keyword>
<dbReference type="AlphaFoldDB" id="A0A419I1J2"/>
<keyword evidence="1" id="KW-0805">Transcription regulation</keyword>
<dbReference type="Gene3D" id="1.10.357.10">
    <property type="entry name" value="Tetracycline Repressor, domain 2"/>
    <property type="match status" value="1"/>
</dbReference>
<dbReference type="PANTHER" id="PTHR30055">
    <property type="entry name" value="HTH-TYPE TRANSCRIPTIONAL REGULATOR RUTR"/>
    <property type="match status" value="1"/>
</dbReference>
<dbReference type="GO" id="GO:0000976">
    <property type="term" value="F:transcription cis-regulatory region binding"/>
    <property type="evidence" value="ECO:0007669"/>
    <property type="project" value="TreeGrafter"/>
</dbReference>
<dbReference type="InterPro" id="IPR036271">
    <property type="entry name" value="Tet_transcr_reg_TetR-rel_C_sf"/>
</dbReference>
<dbReference type="InterPro" id="IPR009057">
    <property type="entry name" value="Homeodomain-like_sf"/>
</dbReference>
<dbReference type="SUPFAM" id="SSF46689">
    <property type="entry name" value="Homeodomain-like"/>
    <property type="match status" value="1"/>
</dbReference>
<proteinExistence type="predicted"/>
<evidence type="ECO:0000313" key="7">
    <source>
        <dbReference type="Proteomes" id="UP000285112"/>
    </source>
</evidence>
<protein>
    <submittedName>
        <fullName evidence="6">TetR/AcrR family transcriptional regulator</fullName>
    </submittedName>
</protein>
<reference evidence="6 7" key="1">
    <citation type="submission" date="2018-09" db="EMBL/GenBank/DDBJ databases">
        <title>YIM PH 21725 draft genome.</title>
        <authorList>
            <person name="Miao C."/>
        </authorList>
    </citation>
    <scope>NUCLEOTIDE SEQUENCE [LARGE SCALE GENOMIC DNA]</scope>
    <source>
        <strain evidence="7">YIM PH21725</strain>
    </source>
</reference>
<dbReference type="Proteomes" id="UP000285112">
    <property type="component" value="Unassembled WGS sequence"/>
</dbReference>
<dbReference type="Pfam" id="PF02909">
    <property type="entry name" value="TetR_C_1"/>
    <property type="match status" value="1"/>
</dbReference>
<evidence type="ECO:0000256" key="1">
    <source>
        <dbReference type="ARBA" id="ARBA00023015"/>
    </source>
</evidence>
<keyword evidence="7" id="KW-1185">Reference proteome</keyword>
<dbReference type="EMBL" id="QZFV01000095">
    <property type="protein sequence ID" value="RJQ83585.1"/>
    <property type="molecule type" value="Genomic_DNA"/>
</dbReference>
<feature type="domain" description="HTH tetR-type" evidence="4">
    <location>
        <begin position="32"/>
        <end position="61"/>
    </location>
</feature>
<evidence type="ECO:0000256" key="3">
    <source>
        <dbReference type="ARBA" id="ARBA00023163"/>
    </source>
</evidence>
<dbReference type="InterPro" id="IPR050109">
    <property type="entry name" value="HTH-type_TetR-like_transc_reg"/>
</dbReference>
<evidence type="ECO:0000256" key="2">
    <source>
        <dbReference type="ARBA" id="ARBA00023125"/>
    </source>
</evidence>
<evidence type="ECO:0000259" key="5">
    <source>
        <dbReference type="Pfam" id="PF02909"/>
    </source>
</evidence>
<dbReference type="InterPro" id="IPR004111">
    <property type="entry name" value="Repressor_TetR_C"/>
</dbReference>
<dbReference type="GO" id="GO:0003700">
    <property type="term" value="F:DNA-binding transcription factor activity"/>
    <property type="evidence" value="ECO:0007669"/>
    <property type="project" value="TreeGrafter"/>
</dbReference>
<name>A0A419I1J2_9PSEU</name>
<dbReference type="OrthoDB" id="5112469at2"/>
<evidence type="ECO:0000313" key="6">
    <source>
        <dbReference type="EMBL" id="RJQ83585.1"/>
    </source>
</evidence>
<dbReference type="InterPro" id="IPR001647">
    <property type="entry name" value="HTH_TetR"/>
</dbReference>
<evidence type="ECO:0000259" key="4">
    <source>
        <dbReference type="Pfam" id="PF00440"/>
    </source>
</evidence>
<dbReference type="RefSeq" id="WP_120024831.1">
    <property type="nucleotide sequence ID" value="NZ_QZFV01000095.1"/>
</dbReference>
<keyword evidence="2" id="KW-0238">DNA-binding</keyword>
<accession>A0A419I1J2</accession>
<dbReference type="Pfam" id="PF00440">
    <property type="entry name" value="TetR_N"/>
    <property type="match status" value="1"/>
</dbReference>
<organism evidence="6 7">
    <name type="scientific">Amycolatopsis panacis</name>
    <dbReference type="NCBI Taxonomy" id="2340917"/>
    <lineage>
        <taxon>Bacteria</taxon>
        <taxon>Bacillati</taxon>
        <taxon>Actinomycetota</taxon>
        <taxon>Actinomycetes</taxon>
        <taxon>Pseudonocardiales</taxon>
        <taxon>Pseudonocardiaceae</taxon>
        <taxon>Amycolatopsis</taxon>
    </lineage>
</organism>
<dbReference type="GO" id="GO:0045892">
    <property type="term" value="P:negative regulation of DNA-templated transcription"/>
    <property type="evidence" value="ECO:0007669"/>
    <property type="project" value="InterPro"/>
</dbReference>
<comment type="caution">
    <text evidence="6">The sequence shown here is derived from an EMBL/GenBank/DDBJ whole genome shotgun (WGS) entry which is preliminary data.</text>
</comment>
<gene>
    <name evidence="6" type="ORF">D5S19_19765</name>
</gene>